<comment type="caution">
    <text evidence="4">The sequence shown here is derived from an EMBL/GenBank/DDBJ whole genome shotgun (WGS) entry which is preliminary data.</text>
</comment>
<dbReference type="SUPFAM" id="SSF46689">
    <property type="entry name" value="Homeodomain-like"/>
    <property type="match status" value="1"/>
</dbReference>
<dbReference type="Gene3D" id="1.10.357.10">
    <property type="entry name" value="Tetracycline Repressor, domain 2"/>
    <property type="match status" value="1"/>
</dbReference>
<accession>A0ABR8T055</accession>
<gene>
    <name evidence="4" type="ORF">H9647_13140</name>
</gene>
<keyword evidence="1 2" id="KW-0238">DNA-binding</keyword>
<feature type="domain" description="HTH tetR-type" evidence="3">
    <location>
        <begin position="6"/>
        <end position="66"/>
    </location>
</feature>
<dbReference type="Pfam" id="PF00440">
    <property type="entry name" value="TetR_N"/>
    <property type="match status" value="1"/>
</dbReference>
<sequence length="305" mass="35218">MMNSITDKKKHIVVTALGLFSTKGTAATSMQEIAEICGISKGSLYLHFKSKEELQQSVIHYCIQSIYDKIVLVESEQHLSPKEIFRRQIEILLENFLELKEFFLAQFQDAISQGNSGLTQKNCPEDMFKLTLKQFNQKMIDMYGPQIHPYTLDMALQAQSLMGSYIKIMFSKILPISIKRMAEYLVETLDDLAEAKLRLGREPFISQELWIPWIEEGIPQGPSKKHPLLLLKEMRQSIEENGELSELVRFEALESIHVLEHELTEMKPRRVILSGMLRNLSSVPDTEEQVIQLGHLFDTYLSWRK</sequence>
<evidence type="ECO:0000259" key="3">
    <source>
        <dbReference type="PROSITE" id="PS50977"/>
    </source>
</evidence>
<dbReference type="InterPro" id="IPR050624">
    <property type="entry name" value="HTH-type_Tx_Regulator"/>
</dbReference>
<keyword evidence="5" id="KW-1185">Reference proteome</keyword>
<evidence type="ECO:0000313" key="5">
    <source>
        <dbReference type="Proteomes" id="UP000608071"/>
    </source>
</evidence>
<reference evidence="4 5" key="1">
    <citation type="submission" date="2020-08" db="EMBL/GenBank/DDBJ databases">
        <title>A Genomic Blueprint of the Chicken Gut Microbiome.</title>
        <authorList>
            <person name="Gilroy R."/>
            <person name="Ravi A."/>
            <person name="Getino M."/>
            <person name="Pursley I."/>
            <person name="Horton D.L."/>
            <person name="Alikhan N.-F."/>
            <person name="Baker D."/>
            <person name="Gharbi K."/>
            <person name="Hall N."/>
            <person name="Watson M."/>
            <person name="Adriaenssens E.M."/>
            <person name="Foster-Nyarko E."/>
            <person name="Jarju S."/>
            <person name="Secka A."/>
            <person name="Antonio M."/>
            <person name="Oren A."/>
            <person name="Chaudhuri R."/>
            <person name="La Ragione R.M."/>
            <person name="Hildebrand F."/>
            <person name="Pallen M.J."/>
        </authorList>
    </citation>
    <scope>NUCLEOTIDE SEQUENCE [LARGE SCALE GENOMIC DNA]</scope>
    <source>
        <strain evidence="4 5">Sa2BVA9</strain>
    </source>
</reference>
<dbReference type="InterPro" id="IPR009057">
    <property type="entry name" value="Homeodomain-like_sf"/>
</dbReference>
<evidence type="ECO:0000313" key="4">
    <source>
        <dbReference type="EMBL" id="MBD7969015.1"/>
    </source>
</evidence>
<evidence type="ECO:0000256" key="2">
    <source>
        <dbReference type="PROSITE-ProRule" id="PRU00335"/>
    </source>
</evidence>
<feature type="DNA-binding region" description="H-T-H motif" evidence="2">
    <location>
        <begin position="29"/>
        <end position="48"/>
    </location>
</feature>
<dbReference type="EMBL" id="JACSQL010000005">
    <property type="protein sequence ID" value="MBD7969015.1"/>
    <property type="molecule type" value="Genomic_DNA"/>
</dbReference>
<dbReference type="PANTHER" id="PTHR43479:SF22">
    <property type="entry name" value="TRANSCRIPTIONAL REGULATOR, TETR FAMILY"/>
    <property type="match status" value="1"/>
</dbReference>
<organism evidence="4 5">
    <name type="scientific">Paenibacillus gallinarum</name>
    <dbReference type="NCBI Taxonomy" id="2762232"/>
    <lineage>
        <taxon>Bacteria</taxon>
        <taxon>Bacillati</taxon>
        <taxon>Bacillota</taxon>
        <taxon>Bacilli</taxon>
        <taxon>Bacillales</taxon>
        <taxon>Paenibacillaceae</taxon>
        <taxon>Paenibacillus</taxon>
    </lineage>
</organism>
<dbReference type="RefSeq" id="WP_191800611.1">
    <property type="nucleotide sequence ID" value="NZ_JACSQL010000005.1"/>
</dbReference>
<name>A0ABR8T055_9BACL</name>
<protein>
    <submittedName>
        <fullName evidence="4">TetR/AcrR family transcriptional regulator</fullName>
    </submittedName>
</protein>
<proteinExistence type="predicted"/>
<dbReference type="PRINTS" id="PR00455">
    <property type="entry name" value="HTHTETR"/>
</dbReference>
<dbReference type="Proteomes" id="UP000608071">
    <property type="component" value="Unassembled WGS sequence"/>
</dbReference>
<dbReference type="PROSITE" id="PS50977">
    <property type="entry name" value="HTH_TETR_2"/>
    <property type="match status" value="1"/>
</dbReference>
<dbReference type="PANTHER" id="PTHR43479">
    <property type="entry name" value="ACREF/ENVCD OPERON REPRESSOR-RELATED"/>
    <property type="match status" value="1"/>
</dbReference>
<dbReference type="InterPro" id="IPR001647">
    <property type="entry name" value="HTH_TetR"/>
</dbReference>
<evidence type="ECO:0000256" key="1">
    <source>
        <dbReference type="ARBA" id="ARBA00023125"/>
    </source>
</evidence>